<keyword evidence="7" id="KW-0067">ATP-binding</keyword>
<dbReference type="SMART" id="SM00387">
    <property type="entry name" value="HATPase_c"/>
    <property type="match status" value="1"/>
</dbReference>
<keyword evidence="4" id="KW-0808">Transferase</keyword>
<evidence type="ECO:0000256" key="3">
    <source>
        <dbReference type="ARBA" id="ARBA00022553"/>
    </source>
</evidence>
<evidence type="ECO:0000256" key="4">
    <source>
        <dbReference type="ARBA" id="ARBA00022679"/>
    </source>
</evidence>
<comment type="caution">
    <text evidence="11">The sequence shown here is derived from an EMBL/GenBank/DDBJ whole genome shotgun (WGS) entry which is preliminary data.</text>
</comment>
<evidence type="ECO:0000256" key="6">
    <source>
        <dbReference type="ARBA" id="ARBA00022777"/>
    </source>
</evidence>
<name>A0ABW5N6M0_9FLAO</name>
<dbReference type="EMBL" id="JBHULX010000002">
    <property type="protein sequence ID" value="MFD2589838.1"/>
    <property type="molecule type" value="Genomic_DNA"/>
</dbReference>
<evidence type="ECO:0000256" key="7">
    <source>
        <dbReference type="ARBA" id="ARBA00022840"/>
    </source>
</evidence>
<dbReference type="InterPro" id="IPR050482">
    <property type="entry name" value="Sensor_HK_TwoCompSys"/>
</dbReference>
<dbReference type="InterPro" id="IPR011712">
    <property type="entry name" value="Sig_transdc_His_kin_sub3_dim/P"/>
</dbReference>
<dbReference type="InterPro" id="IPR003594">
    <property type="entry name" value="HATPase_dom"/>
</dbReference>
<keyword evidence="3" id="KW-0597">Phosphoprotein</keyword>
<keyword evidence="9" id="KW-0812">Transmembrane</keyword>
<gene>
    <name evidence="11" type="ORF">ACFSTE_03285</name>
</gene>
<dbReference type="Gene3D" id="1.20.5.1930">
    <property type="match status" value="1"/>
</dbReference>
<feature type="transmembrane region" description="Helical" evidence="9">
    <location>
        <begin position="368"/>
        <end position="387"/>
    </location>
</feature>
<keyword evidence="9" id="KW-1133">Transmembrane helix</keyword>
<keyword evidence="8" id="KW-0902">Two-component regulatory system</keyword>
<dbReference type="Proteomes" id="UP001597459">
    <property type="component" value="Unassembled WGS sequence"/>
</dbReference>
<evidence type="ECO:0000313" key="12">
    <source>
        <dbReference type="Proteomes" id="UP001597459"/>
    </source>
</evidence>
<dbReference type="SUPFAM" id="SSF55874">
    <property type="entry name" value="ATPase domain of HSP90 chaperone/DNA topoisomerase II/histidine kinase"/>
    <property type="match status" value="1"/>
</dbReference>
<dbReference type="RefSeq" id="WP_176029381.1">
    <property type="nucleotide sequence ID" value="NZ_JBHSJV010000001.1"/>
</dbReference>
<dbReference type="InterPro" id="IPR036890">
    <property type="entry name" value="HATPase_C_sf"/>
</dbReference>
<evidence type="ECO:0000256" key="8">
    <source>
        <dbReference type="ARBA" id="ARBA00023012"/>
    </source>
</evidence>
<dbReference type="Pfam" id="PF02518">
    <property type="entry name" value="HATPase_c"/>
    <property type="match status" value="1"/>
</dbReference>
<dbReference type="EC" id="2.7.13.3" evidence="2"/>
<keyword evidence="5" id="KW-0547">Nucleotide-binding</keyword>
<dbReference type="InterPro" id="IPR005467">
    <property type="entry name" value="His_kinase_dom"/>
</dbReference>
<keyword evidence="6 11" id="KW-0418">Kinase</keyword>
<proteinExistence type="predicted"/>
<evidence type="ECO:0000259" key="10">
    <source>
        <dbReference type="PROSITE" id="PS50109"/>
    </source>
</evidence>
<dbReference type="Pfam" id="PF07730">
    <property type="entry name" value="HisKA_3"/>
    <property type="match status" value="1"/>
</dbReference>
<dbReference type="Gene3D" id="3.30.565.10">
    <property type="entry name" value="Histidine kinase-like ATPase, C-terminal domain"/>
    <property type="match status" value="1"/>
</dbReference>
<evidence type="ECO:0000256" key="5">
    <source>
        <dbReference type="ARBA" id="ARBA00022741"/>
    </source>
</evidence>
<dbReference type="CDD" id="cd16917">
    <property type="entry name" value="HATPase_UhpB-NarQ-NarX-like"/>
    <property type="match status" value="1"/>
</dbReference>
<accession>A0ABW5N6M0</accession>
<evidence type="ECO:0000256" key="2">
    <source>
        <dbReference type="ARBA" id="ARBA00012438"/>
    </source>
</evidence>
<evidence type="ECO:0000256" key="1">
    <source>
        <dbReference type="ARBA" id="ARBA00000085"/>
    </source>
</evidence>
<sequence>MKTKVNFIIILLCVGISTSYSQNNDEINLLKKILFHLKNNNIENVEEQSQRITSPFMQSFVDCELQFVTFQKIQSTTFDQFRSISPTDQNQQILFHIAYGDYLSGTEKFSDASIIKQYETAFHMAKAHDKEILAAEAIRRICNYFFKTQKNISSLEEALTRYKHYLYDPYEQYKYNYYSLGLKMQQNYATGKSAPSTKFSTLIHLAKRTANPILIGEALQLTGSYYMIFHQNKDSTTHYYTLASNSYAHCSNLSCNIKSYGLEINRAILLFENKEYKQTIAKLDSLRAKKLPYQNLQERLSVFQYLKSAHLQLHNYKQAYQAQEIEKRIQDSLDLTKHKIAINDIQTFYKTKEKEHENLQLKKDKKNLLLLSGILLSLGLCIIFLLYKNMLRKQKIAAQEREIEVQRIDKILKEQELQTIDAMILGQEKERQRIANDLHDDLGSTLASAKLHFQHLHKNIQNPKIKDKEALFTQTNLLLEEAYQQVRTIAHEKNSGVMANQGLLPAIKQLAKKISAANKLQITVQDYNLEERLDNTLEISIFRIIQELITNTIKHADATEVDISLTNHDALLNIIVEDNGKGFDATILPNKDGMGLKNIEKRVEYLEGTFEIDSTPHKGTNIIINIPI</sequence>
<dbReference type="PANTHER" id="PTHR24421">
    <property type="entry name" value="NITRATE/NITRITE SENSOR PROTEIN NARX-RELATED"/>
    <property type="match status" value="1"/>
</dbReference>
<protein>
    <recommendedName>
        <fullName evidence="2">histidine kinase</fullName>
        <ecNumber evidence="2">2.7.13.3</ecNumber>
    </recommendedName>
</protein>
<comment type="catalytic activity">
    <reaction evidence="1">
        <text>ATP + protein L-histidine = ADP + protein N-phospho-L-histidine.</text>
        <dbReference type="EC" id="2.7.13.3"/>
    </reaction>
</comment>
<evidence type="ECO:0000256" key="9">
    <source>
        <dbReference type="SAM" id="Phobius"/>
    </source>
</evidence>
<dbReference type="PANTHER" id="PTHR24421:SF10">
    <property type="entry name" value="NITRATE_NITRITE SENSOR PROTEIN NARQ"/>
    <property type="match status" value="1"/>
</dbReference>
<evidence type="ECO:0000313" key="11">
    <source>
        <dbReference type="EMBL" id="MFD2589838.1"/>
    </source>
</evidence>
<dbReference type="GO" id="GO:0016301">
    <property type="term" value="F:kinase activity"/>
    <property type="evidence" value="ECO:0007669"/>
    <property type="project" value="UniProtKB-KW"/>
</dbReference>
<keyword evidence="12" id="KW-1185">Reference proteome</keyword>
<dbReference type="PROSITE" id="PS50109">
    <property type="entry name" value="HIS_KIN"/>
    <property type="match status" value="1"/>
</dbReference>
<reference evidence="12" key="1">
    <citation type="journal article" date="2019" name="Int. J. Syst. Evol. Microbiol.">
        <title>The Global Catalogue of Microorganisms (GCM) 10K type strain sequencing project: providing services to taxonomists for standard genome sequencing and annotation.</title>
        <authorList>
            <consortium name="The Broad Institute Genomics Platform"/>
            <consortium name="The Broad Institute Genome Sequencing Center for Infectious Disease"/>
            <person name="Wu L."/>
            <person name="Ma J."/>
        </authorList>
    </citation>
    <scope>NUCLEOTIDE SEQUENCE [LARGE SCALE GENOMIC DNA]</scope>
    <source>
        <strain evidence="12">KCTC 42423</strain>
    </source>
</reference>
<organism evidence="11 12">
    <name type="scientific">Aquimarina hainanensis</name>
    <dbReference type="NCBI Taxonomy" id="1578017"/>
    <lineage>
        <taxon>Bacteria</taxon>
        <taxon>Pseudomonadati</taxon>
        <taxon>Bacteroidota</taxon>
        <taxon>Flavobacteriia</taxon>
        <taxon>Flavobacteriales</taxon>
        <taxon>Flavobacteriaceae</taxon>
        <taxon>Aquimarina</taxon>
    </lineage>
</organism>
<feature type="domain" description="Histidine kinase" evidence="10">
    <location>
        <begin position="541"/>
        <end position="628"/>
    </location>
</feature>
<keyword evidence="9" id="KW-0472">Membrane</keyword>